<evidence type="ECO:0000256" key="2">
    <source>
        <dbReference type="SAM" id="SignalP"/>
    </source>
</evidence>
<dbReference type="RefSeq" id="WP_127888091.1">
    <property type="nucleotide sequence ID" value="NZ_CP028137.1"/>
</dbReference>
<proteinExistence type="predicted"/>
<evidence type="ECO:0000313" key="3">
    <source>
        <dbReference type="EMBL" id="AZZ53651.1"/>
    </source>
</evidence>
<protein>
    <recommendedName>
        <fullName evidence="5">Alkaline shock response membrane anchor protein AmaP</fullName>
    </recommendedName>
</protein>
<evidence type="ECO:0000256" key="1">
    <source>
        <dbReference type="SAM" id="Phobius"/>
    </source>
</evidence>
<reference evidence="3 4" key="1">
    <citation type="submission" date="2018-03" db="EMBL/GenBank/DDBJ databases">
        <title>Bacteriophage NCPPB3778 and a type I-E CRISPR drive the evolution of the US Biological Select Agent, Rathayibacter toxicus.</title>
        <authorList>
            <person name="Davis E.W.II."/>
            <person name="Tabima J.F."/>
            <person name="Weisberg A.J."/>
            <person name="Dantas Lopes L."/>
            <person name="Wiseman M.S."/>
            <person name="Wiseman M.S."/>
            <person name="Pupko T."/>
            <person name="Belcher M.S."/>
            <person name="Sechler A.J."/>
            <person name="Tancos M.A."/>
            <person name="Schroeder B.K."/>
            <person name="Murray T.D."/>
            <person name="Luster D.G."/>
            <person name="Schneider W.L."/>
            <person name="Rogers E."/>
            <person name="Andreote F.D."/>
            <person name="Grunwald N.J."/>
            <person name="Putnam M.L."/>
            <person name="Chang J.H."/>
        </authorList>
    </citation>
    <scope>NUCLEOTIDE SEQUENCE [LARGE SCALE GENOMIC DNA]</scope>
    <source>
        <strain evidence="3 4">DSM 15932</strain>
    </source>
</reference>
<feature type="transmembrane region" description="Helical" evidence="1">
    <location>
        <begin position="61"/>
        <end position="82"/>
    </location>
</feature>
<keyword evidence="2" id="KW-0732">Signal</keyword>
<evidence type="ECO:0008006" key="5">
    <source>
        <dbReference type="Google" id="ProtNLM"/>
    </source>
</evidence>
<organism evidence="3 4">
    <name type="scientific">Rathayibacter festucae DSM 15932</name>
    <dbReference type="NCBI Taxonomy" id="1328866"/>
    <lineage>
        <taxon>Bacteria</taxon>
        <taxon>Bacillati</taxon>
        <taxon>Actinomycetota</taxon>
        <taxon>Actinomycetes</taxon>
        <taxon>Micrococcales</taxon>
        <taxon>Microbacteriaceae</taxon>
        <taxon>Rathayibacter</taxon>
    </lineage>
</organism>
<dbReference type="AlphaFoldDB" id="A0A3T0T4X0"/>
<accession>A0A3T0T4X0</accession>
<feature type="signal peptide" evidence="2">
    <location>
        <begin position="1"/>
        <end position="28"/>
    </location>
</feature>
<gene>
    <name evidence="3" type="ORF">C1I64_17500</name>
</gene>
<sequence>MTTTNRFLNRLLLFVVGLVLLLAGGAVAAGALFPDVQQTVSTGAEDATQPTSDALSGGQPWILWVTAVVALVLILLLVRFIVRQGRGRTSTLLRVGSGSGAGTPTGGSVTIDAKVAEHVLEEALSHDPSIVALDVTAFEVKHRTVLRVTAHTRRGVSPMRTRRAIDDAVKSWDAVLGEETPVVIQIVSGIRTRMSSSARVQ</sequence>
<dbReference type="EMBL" id="CP028137">
    <property type="protein sequence ID" value="AZZ53651.1"/>
    <property type="molecule type" value="Genomic_DNA"/>
</dbReference>
<keyword evidence="1" id="KW-0812">Transmembrane</keyword>
<keyword evidence="1" id="KW-1133">Transmembrane helix</keyword>
<feature type="chain" id="PRO_5019169226" description="Alkaline shock response membrane anchor protein AmaP" evidence="2">
    <location>
        <begin position="29"/>
        <end position="201"/>
    </location>
</feature>
<dbReference type="KEGG" id="rfs:C1I64_17500"/>
<dbReference type="Proteomes" id="UP000285317">
    <property type="component" value="Chromosome"/>
</dbReference>
<keyword evidence="1" id="KW-0472">Membrane</keyword>
<name>A0A3T0T4X0_9MICO</name>
<evidence type="ECO:0000313" key="4">
    <source>
        <dbReference type="Proteomes" id="UP000285317"/>
    </source>
</evidence>